<sequence length="236" mass="27093">MIHTMFLYFNQNYTHQDCWLLISTKTRNASGLRLNSDGLLIVLIAFEYLIEFLIAKFIALKYTNLAGLSVYNFEVNVFSTLLNILSFSSFNLKIGTLPKSLIQLSVFTAQTFVTTLLYSRSLSLKRKSNIIMHYLHCLSIYFTITYEYLQSIFTALKGEDFFFLYCSLKQPQSLCQCLSQVGSWEIIDNCVSRSQHGNHCATLAPKNEDGHKNKKMHIHVISIHSSLRSESKIKTD</sequence>
<comment type="caution">
    <text evidence="2">The sequence shown here is derived from an EMBL/GenBank/DDBJ whole genome shotgun (WGS) entry which is preliminary data.</text>
</comment>
<reference evidence="2 3" key="1">
    <citation type="submission" date="2019-08" db="EMBL/GenBank/DDBJ databases">
        <title>The genome of the soybean aphid Biotype 1, its phylome, world population structure and adaptation to the North American continent.</title>
        <authorList>
            <person name="Giordano R."/>
            <person name="Donthu R.K."/>
            <person name="Hernandez A.G."/>
            <person name="Wright C.L."/>
            <person name="Zimin A.V."/>
        </authorList>
    </citation>
    <scope>NUCLEOTIDE SEQUENCE [LARGE SCALE GENOMIC DNA]</scope>
    <source>
        <tissue evidence="2">Whole aphids</tissue>
    </source>
</reference>
<dbReference type="EMBL" id="VYZN01000028">
    <property type="protein sequence ID" value="KAE9534470.1"/>
    <property type="molecule type" value="Genomic_DNA"/>
</dbReference>
<protein>
    <submittedName>
        <fullName evidence="2">Uncharacterized protein</fullName>
    </submittedName>
</protein>
<feature type="transmembrane region" description="Helical" evidence="1">
    <location>
        <begin position="130"/>
        <end position="149"/>
    </location>
</feature>
<keyword evidence="1" id="KW-0812">Transmembrane</keyword>
<evidence type="ECO:0000256" key="1">
    <source>
        <dbReference type="SAM" id="Phobius"/>
    </source>
</evidence>
<feature type="transmembrane region" description="Helical" evidence="1">
    <location>
        <begin position="100"/>
        <end position="118"/>
    </location>
</feature>
<accession>A0A6G0TKY3</accession>
<organism evidence="2 3">
    <name type="scientific">Aphis glycines</name>
    <name type="common">Soybean aphid</name>
    <dbReference type="NCBI Taxonomy" id="307491"/>
    <lineage>
        <taxon>Eukaryota</taxon>
        <taxon>Metazoa</taxon>
        <taxon>Ecdysozoa</taxon>
        <taxon>Arthropoda</taxon>
        <taxon>Hexapoda</taxon>
        <taxon>Insecta</taxon>
        <taxon>Pterygota</taxon>
        <taxon>Neoptera</taxon>
        <taxon>Paraneoptera</taxon>
        <taxon>Hemiptera</taxon>
        <taxon>Sternorrhyncha</taxon>
        <taxon>Aphidomorpha</taxon>
        <taxon>Aphidoidea</taxon>
        <taxon>Aphididae</taxon>
        <taxon>Aphidini</taxon>
        <taxon>Aphis</taxon>
        <taxon>Aphis</taxon>
    </lineage>
</organism>
<evidence type="ECO:0000313" key="2">
    <source>
        <dbReference type="EMBL" id="KAE9534470.1"/>
    </source>
</evidence>
<evidence type="ECO:0000313" key="3">
    <source>
        <dbReference type="Proteomes" id="UP000475862"/>
    </source>
</evidence>
<name>A0A6G0TKY3_APHGL</name>
<feature type="transmembrane region" description="Helical" evidence="1">
    <location>
        <begin position="70"/>
        <end position="88"/>
    </location>
</feature>
<keyword evidence="1" id="KW-1133">Transmembrane helix</keyword>
<dbReference type="AlphaFoldDB" id="A0A6G0TKY3"/>
<keyword evidence="3" id="KW-1185">Reference proteome</keyword>
<keyword evidence="1" id="KW-0472">Membrane</keyword>
<proteinExistence type="predicted"/>
<gene>
    <name evidence="2" type="ORF">AGLY_008560</name>
</gene>
<dbReference type="Proteomes" id="UP000475862">
    <property type="component" value="Unassembled WGS sequence"/>
</dbReference>
<feature type="transmembrane region" description="Helical" evidence="1">
    <location>
        <begin position="38"/>
        <end position="58"/>
    </location>
</feature>